<dbReference type="SUPFAM" id="SSF51621">
    <property type="entry name" value="Phosphoenolpyruvate/pyruvate domain"/>
    <property type="match status" value="1"/>
</dbReference>
<keyword evidence="3 5" id="KW-0460">Magnesium</keyword>
<evidence type="ECO:0000256" key="1">
    <source>
        <dbReference type="ARBA" id="ARBA00001946"/>
    </source>
</evidence>
<reference evidence="7 8" key="1">
    <citation type="journal article" date="2014" name="Genome Announc.">
        <title>Draft Genome Sequence of Advenella kashmirensis Strain W13003, a Polycyclic Aromatic Hydrocarbon-Degrading Bacterium.</title>
        <authorList>
            <person name="Wang X."/>
            <person name="Jin D."/>
            <person name="Zhou L."/>
            <person name="Wu L."/>
            <person name="An W."/>
            <person name="Zhao L."/>
        </authorList>
    </citation>
    <scope>NUCLEOTIDE SEQUENCE [LARGE SCALE GENOMIC DNA]</scope>
    <source>
        <strain evidence="7 8">W13003</strain>
    </source>
</reference>
<dbReference type="STRING" id="1424334.W822_18515"/>
<dbReference type="InterPro" id="IPR040442">
    <property type="entry name" value="Pyrv_kinase-like_dom_sf"/>
</dbReference>
<feature type="binding site" evidence="5">
    <location>
        <position position="127"/>
    </location>
    <ligand>
        <name>Mg(2+)</name>
        <dbReference type="ChEBI" id="CHEBI:18420"/>
    </ligand>
</feature>
<comment type="caution">
    <text evidence="7">The sequence shown here is derived from an EMBL/GenBank/DDBJ whole genome shotgun (WGS) entry which is preliminary data.</text>
</comment>
<dbReference type="HOGENOM" id="CLU_044864_0_2_4"/>
<sequence length="284" mass="31198">MVRSLLFVPADSEHKMTRALASQADALIFDLEDSVAFDRKCLARALVQQVIAGAKTDKQLWIRINALHTGHALDDLAAVVALQPFGIVLPKCEGSAILRQISHYLDAFERIADVAVGQTKILPIITETARALMAVNDYVNVTPRLWGVSWGAEDLSADIGSHINRVDGRYTELFRMARSMCLVAAAAADVLAIDTVCVDLDDSDILSSETQEAVNDGFTAKMLIHPRHIETVNRIFSPSPQQLQWAHSVVAAFEENPLAGTLNLNGKMIDQPHLRLAQRLLDKE</sequence>
<dbReference type="GO" id="GO:0016829">
    <property type="term" value="F:lyase activity"/>
    <property type="evidence" value="ECO:0007669"/>
    <property type="project" value="UniProtKB-KW"/>
</dbReference>
<evidence type="ECO:0000256" key="3">
    <source>
        <dbReference type="ARBA" id="ARBA00022842"/>
    </source>
</evidence>
<keyword evidence="7" id="KW-0456">Lyase</keyword>
<evidence type="ECO:0000256" key="5">
    <source>
        <dbReference type="PIRSR" id="PIRSR015582-2"/>
    </source>
</evidence>
<name>V8QQH9_9BURK</name>
<evidence type="ECO:0000313" key="7">
    <source>
        <dbReference type="EMBL" id="ETF01254.1"/>
    </source>
</evidence>
<dbReference type="OrthoDB" id="348111at2"/>
<evidence type="ECO:0000259" key="6">
    <source>
        <dbReference type="Pfam" id="PF03328"/>
    </source>
</evidence>
<dbReference type="GO" id="GO:0000287">
    <property type="term" value="F:magnesium ion binding"/>
    <property type="evidence" value="ECO:0007669"/>
    <property type="project" value="TreeGrafter"/>
</dbReference>
<evidence type="ECO:0000256" key="2">
    <source>
        <dbReference type="ARBA" id="ARBA00022723"/>
    </source>
</evidence>
<dbReference type="EMBL" id="AYXT01000012">
    <property type="protein sequence ID" value="ETF01254.1"/>
    <property type="molecule type" value="Genomic_DNA"/>
</dbReference>
<gene>
    <name evidence="7" type="ORF">W822_18515</name>
</gene>
<feature type="domain" description="HpcH/HpaI aldolase/citrate lyase" evidence="6">
    <location>
        <begin position="3"/>
        <end position="226"/>
    </location>
</feature>
<feature type="binding site" evidence="4">
    <location>
        <position position="127"/>
    </location>
    <ligand>
        <name>substrate</name>
    </ligand>
</feature>
<evidence type="ECO:0000313" key="8">
    <source>
        <dbReference type="Proteomes" id="UP000018733"/>
    </source>
</evidence>
<dbReference type="PANTHER" id="PTHR32308">
    <property type="entry name" value="LYASE BETA SUBUNIT, PUTATIVE (AFU_ORTHOLOGUE AFUA_4G13030)-RELATED"/>
    <property type="match status" value="1"/>
</dbReference>
<dbReference type="InterPro" id="IPR005000">
    <property type="entry name" value="Aldolase/citrate-lyase_domain"/>
</dbReference>
<proteinExistence type="predicted"/>
<dbReference type="InterPro" id="IPR015813">
    <property type="entry name" value="Pyrv/PenolPyrv_kinase-like_dom"/>
</dbReference>
<dbReference type="GO" id="GO:0006107">
    <property type="term" value="P:oxaloacetate metabolic process"/>
    <property type="evidence" value="ECO:0007669"/>
    <property type="project" value="TreeGrafter"/>
</dbReference>
<dbReference type="InterPro" id="IPR011206">
    <property type="entry name" value="Citrate_lyase_beta/mcl1/mcl2"/>
</dbReference>
<dbReference type="PANTHER" id="PTHR32308:SF0">
    <property type="entry name" value="HPCH_HPAI ALDOLASE_CITRATE LYASE DOMAIN-CONTAINING PROTEIN"/>
    <property type="match status" value="1"/>
</dbReference>
<organism evidence="7 8">
    <name type="scientific">Advenella kashmirensis W13003</name>
    <dbReference type="NCBI Taxonomy" id="1424334"/>
    <lineage>
        <taxon>Bacteria</taxon>
        <taxon>Pseudomonadati</taxon>
        <taxon>Pseudomonadota</taxon>
        <taxon>Betaproteobacteria</taxon>
        <taxon>Burkholderiales</taxon>
        <taxon>Alcaligenaceae</taxon>
    </lineage>
</organism>
<evidence type="ECO:0000256" key="4">
    <source>
        <dbReference type="PIRSR" id="PIRSR015582-1"/>
    </source>
</evidence>
<feature type="binding site" evidence="5">
    <location>
        <position position="154"/>
    </location>
    <ligand>
        <name>Mg(2+)</name>
        <dbReference type="ChEBI" id="CHEBI:18420"/>
    </ligand>
</feature>
<dbReference type="PIRSF" id="PIRSF015582">
    <property type="entry name" value="Cit_lyase_B"/>
    <property type="match status" value="1"/>
</dbReference>
<dbReference type="eggNOG" id="COG2301">
    <property type="taxonomic scope" value="Bacteria"/>
</dbReference>
<protein>
    <submittedName>
        <fullName evidence="7">Citrate lyase</fullName>
    </submittedName>
</protein>
<dbReference type="AlphaFoldDB" id="V8QQH9"/>
<comment type="cofactor">
    <cofactor evidence="1">
        <name>Mg(2+)</name>
        <dbReference type="ChEBI" id="CHEBI:18420"/>
    </cofactor>
</comment>
<accession>V8QQH9</accession>
<keyword evidence="2 5" id="KW-0479">Metal-binding</keyword>
<dbReference type="Pfam" id="PF03328">
    <property type="entry name" value="HpcH_HpaI"/>
    <property type="match status" value="1"/>
</dbReference>
<dbReference type="Proteomes" id="UP000018733">
    <property type="component" value="Unassembled WGS sequence"/>
</dbReference>
<dbReference type="RefSeq" id="WP_024006635.1">
    <property type="nucleotide sequence ID" value="NZ_KI650981.1"/>
</dbReference>
<keyword evidence="8" id="KW-1185">Reference proteome</keyword>
<dbReference type="Gene3D" id="3.20.20.60">
    <property type="entry name" value="Phosphoenolpyruvate-binding domains"/>
    <property type="match status" value="1"/>
</dbReference>
<dbReference type="PATRIC" id="fig|1424334.3.peg.3717"/>
<feature type="binding site" evidence="4">
    <location>
        <position position="63"/>
    </location>
    <ligand>
        <name>substrate</name>
    </ligand>
</feature>